<dbReference type="OMA" id="WFTISLT"/>
<feature type="transmembrane region" description="Helical" evidence="1">
    <location>
        <begin position="181"/>
        <end position="200"/>
    </location>
</feature>
<evidence type="ECO:0000313" key="4">
    <source>
        <dbReference type="Proteomes" id="UP000025227"/>
    </source>
</evidence>
<feature type="domain" description="GOLD" evidence="3">
    <location>
        <begin position="30"/>
        <end position="205"/>
    </location>
</feature>
<keyword evidence="1" id="KW-0472">Membrane</keyword>
<name>A0A7I4XV47_HAECO</name>
<keyword evidence="2" id="KW-0732">Signal</keyword>
<accession>A0A7I4XV47</accession>
<organism evidence="4 5">
    <name type="scientific">Haemonchus contortus</name>
    <name type="common">Barber pole worm</name>
    <dbReference type="NCBI Taxonomy" id="6289"/>
    <lineage>
        <taxon>Eukaryota</taxon>
        <taxon>Metazoa</taxon>
        <taxon>Ecdysozoa</taxon>
        <taxon>Nematoda</taxon>
        <taxon>Chromadorea</taxon>
        <taxon>Rhabditida</taxon>
        <taxon>Rhabditina</taxon>
        <taxon>Rhabditomorpha</taxon>
        <taxon>Strongyloidea</taxon>
        <taxon>Trichostrongylidae</taxon>
        <taxon>Haemonchus</taxon>
    </lineage>
</organism>
<protein>
    <submittedName>
        <fullName evidence="5">GOLD domain-containing protein</fullName>
    </submittedName>
</protein>
<keyword evidence="1" id="KW-1133">Transmembrane helix</keyword>
<dbReference type="WBParaSite" id="HCON_00015080-00001">
    <property type="protein sequence ID" value="HCON_00015080-00001"/>
    <property type="gene ID" value="HCON_00015080"/>
</dbReference>
<evidence type="ECO:0000313" key="5">
    <source>
        <dbReference type="WBParaSite" id="HCON_00015080-00001"/>
    </source>
</evidence>
<keyword evidence="4" id="KW-1185">Reference proteome</keyword>
<feature type="chain" id="PRO_5029580156" evidence="2">
    <location>
        <begin position="20"/>
        <end position="213"/>
    </location>
</feature>
<evidence type="ECO:0000256" key="1">
    <source>
        <dbReference type="SAM" id="Phobius"/>
    </source>
</evidence>
<sequence>MRLLLVPFLIVLYSNLASSRLPTDQDISATFTIDFDSRLTCLYQGLRKDMSLSVFIDPSVTARLAARLTSPSGEFSEWTEGTGQAIHIIHNVTEDGDYEICVSVPFQLKALFHLYAFDEKDHANALQKLAQFSELENNLKNALLTLARHLYKIYFSIKFYNQVSVRDEALQEKNSYFIKTYVILFCMSAIIVGIVQVALVRRMFRVDTSRIRI</sequence>
<evidence type="ECO:0000259" key="3">
    <source>
        <dbReference type="SMART" id="SM01190"/>
    </source>
</evidence>
<dbReference type="Proteomes" id="UP000025227">
    <property type="component" value="Unplaced"/>
</dbReference>
<dbReference type="InterPro" id="IPR009038">
    <property type="entry name" value="GOLD_dom"/>
</dbReference>
<proteinExistence type="predicted"/>
<dbReference type="SMART" id="SM01190">
    <property type="entry name" value="EMP24_GP25L"/>
    <property type="match status" value="1"/>
</dbReference>
<evidence type="ECO:0000256" key="2">
    <source>
        <dbReference type="SAM" id="SignalP"/>
    </source>
</evidence>
<dbReference type="AlphaFoldDB" id="A0A7I4XV47"/>
<keyword evidence="1" id="KW-0812">Transmembrane</keyword>
<reference evidence="5" key="1">
    <citation type="submission" date="2020-12" db="UniProtKB">
        <authorList>
            <consortium name="WormBaseParasite"/>
        </authorList>
    </citation>
    <scope>IDENTIFICATION</scope>
    <source>
        <strain evidence="5">MHco3</strain>
    </source>
</reference>
<dbReference type="Pfam" id="PF01105">
    <property type="entry name" value="EMP24_GP25L"/>
    <property type="match status" value="1"/>
</dbReference>
<dbReference type="OrthoDB" id="10037706at2759"/>
<feature type="signal peptide" evidence="2">
    <location>
        <begin position="1"/>
        <end position="19"/>
    </location>
</feature>